<organism evidence="2 3">
    <name type="scientific">Haloferax marinum</name>
    <dbReference type="NCBI Taxonomy" id="2666143"/>
    <lineage>
        <taxon>Archaea</taxon>
        <taxon>Methanobacteriati</taxon>
        <taxon>Methanobacteriota</taxon>
        <taxon>Stenosarchaea group</taxon>
        <taxon>Halobacteria</taxon>
        <taxon>Halobacteriales</taxon>
        <taxon>Haloferacaceae</taxon>
        <taxon>Haloferax</taxon>
    </lineage>
</organism>
<protein>
    <recommendedName>
        <fullName evidence="1">DUF8001 domain-containing protein</fullName>
    </recommendedName>
</protein>
<dbReference type="EMBL" id="WKJQ01000001">
    <property type="protein sequence ID" value="MRW96827.1"/>
    <property type="molecule type" value="Genomic_DNA"/>
</dbReference>
<accession>A0A6A8G7J9</accession>
<dbReference type="OrthoDB" id="258836at2157"/>
<dbReference type="Pfam" id="PF26008">
    <property type="entry name" value="DUF8001"/>
    <property type="match status" value="1"/>
</dbReference>
<keyword evidence="3" id="KW-1185">Reference proteome</keyword>
<dbReference type="InterPro" id="IPR058314">
    <property type="entry name" value="DUF8001"/>
</dbReference>
<reference evidence="2 3" key="1">
    <citation type="submission" date="2019-11" db="EMBL/GenBank/DDBJ databases">
        <title>Whole genome sequence of Haloferax sp. MBLA0078.</title>
        <authorList>
            <person name="Seo M.-J."/>
            <person name="Cho E.-S."/>
        </authorList>
    </citation>
    <scope>NUCLEOTIDE SEQUENCE [LARGE SCALE GENOMIC DNA]</scope>
    <source>
        <strain evidence="2 3">MBLA0078</strain>
    </source>
</reference>
<dbReference type="AlphaFoldDB" id="A0A6A8G7J9"/>
<evidence type="ECO:0000259" key="1">
    <source>
        <dbReference type="Pfam" id="PF26008"/>
    </source>
</evidence>
<dbReference type="Proteomes" id="UP000443423">
    <property type="component" value="Unassembled WGS sequence"/>
</dbReference>
<feature type="domain" description="DUF8001" evidence="1">
    <location>
        <begin position="1"/>
        <end position="77"/>
    </location>
</feature>
<proteinExistence type="predicted"/>
<gene>
    <name evidence="2" type="ORF">GJR99_09595</name>
</gene>
<sequence>MAEPLRIESGELTVDEILDALREGRRIVVRAEMLGGTHEVTLRHDGSIFYCDTPTTLHKHEDEDGMRNCVVKMGYARDE</sequence>
<name>A0A6A8G7J9_9EURY</name>
<evidence type="ECO:0000313" key="2">
    <source>
        <dbReference type="EMBL" id="MRW96827.1"/>
    </source>
</evidence>
<comment type="caution">
    <text evidence="2">The sequence shown here is derived from an EMBL/GenBank/DDBJ whole genome shotgun (WGS) entry which is preliminary data.</text>
</comment>
<evidence type="ECO:0000313" key="3">
    <source>
        <dbReference type="Proteomes" id="UP000443423"/>
    </source>
</evidence>
<dbReference type="RefSeq" id="WP_151111589.1">
    <property type="nucleotide sequence ID" value="NZ_WKJQ01000001.1"/>
</dbReference>